<keyword evidence="2" id="KW-1185">Reference proteome</keyword>
<dbReference type="SUPFAM" id="SSF54285">
    <property type="entry name" value="MoaD/ThiS"/>
    <property type="match status" value="1"/>
</dbReference>
<dbReference type="InterPro" id="IPR003749">
    <property type="entry name" value="ThiS/MoaD-like"/>
</dbReference>
<evidence type="ECO:0000313" key="1">
    <source>
        <dbReference type="EMBL" id="TYT60765.1"/>
    </source>
</evidence>
<comment type="caution">
    <text evidence="1">The sequence shown here is derived from an EMBL/GenBank/DDBJ whole genome shotgun (WGS) entry which is preliminary data.</text>
</comment>
<dbReference type="CDD" id="cd17505">
    <property type="entry name" value="Ubl_SAMP1_like"/>
    <property type="match status" value="1"/>
</dbReference>
<dbReference type="InterPro" id="IPR010038">
    <property type="entry name" value="MoaD_arc-typ"/>
</dbReference>
<reference evidence="1 2" key="1">
    <citation type="submission" date="2019-08" db="EMBL/GenBank/DDBJ databases">
        <title>Archaea genome.</title>
        <authorList>
            <person name="Kajale S."/>
            <person name="Shouche Y."/>
            <person name="Deshpande N."/>
            <person name="Sharma A."/>
        </authorList>
    </citation>
    <scope>NUCLEOTIDE SEQUENCE [LARGE SCALE GENOMIC DNA]</scope>
    <source>
        <strain evidence="1 2">ESP3B_9</strain>
    </source>
</reference>
<dbReference type="NCBIfam" id="NF041918">
    <property type="entry name" value="SAMP1"/>
    <property type="match status" value="1"/>
</dbReference>
<protein>
    <submittedName>
        <fullName evidence="1">MoaD/ThiS family protein</fullName>
    </submittedName>
</protein>
<name>A0A5D5AID6_9EURY</name>
<organism evidence="1 2">
    <name type="scientific">Natrialba swarupiae</name>
    <dbReference type="NCBI Taxonomy" id="2448032"/>
    <lineage>
        <taxon>Archaea</taxon>
        <taxon>Methanobacteriati</taxon>
        <taxon>Methanobacteriota</taxon>
        <taxon>Stenosarchaea group</taxon>
        <taxon>Halobacteria</taxon>
        <taxon>Halobacteriales</taxon>
        <taxon>Natrialbaceae</taxon>
        <taxon>Natrialba</taxon>
    </lineage>
</organism>
<dbReference type="InterPro" id="IPR016155">
    <property type="entry name" value="Mopterin_synth/thiamin_S_b"/>
</dbReference>
<sequence length="92" mass="9950">MEIDLRFFATFRDAVGEKERTQTFDDDATVGDVLATLEAEYDGLEGQLLEDGTIRDQLSVLKNGRDVVHMDDAGTALEDGDTVSVFPPVAGG</sequence>
<accession>A0A5D5AID6</accession>
<dbReference type="InterPro" id="IPR012675">
    <property type="entry name" value="Beta-grasp_dom_sf"/>
</dbReference>
<dbReference type="RefSeq" id="WP_149082692.1">
    <property type="nucleotide sequence ID" value="NZ_VTAW01000030.1"/>
</dbReference>
<dbReference type="EMBL" id="VTAW01000030">
    <property type="protein sequence ID" value="TYT60765.1"/>
    <property type="molecule type" value="Genomic_DNA"/>
</dbReference>
<proteinExistence type="predicted"/>
<dbReference type="PANTHER" id="PTHR38031">
    <property type="entry name" value="SULFUR CARRIER PROTEIN SLR0821-RELATED"/>
    <property type="match status" value="1"/>
</dbReference>
<evidence type="ECO:0000313" key="2">
    <source>
        <dbReference type="Proteomes" id="UP000324104"/>
    </source>
</evidence>
<dbReference type="AlphaFoldDB" id="A0A5D5AID6"/>
<dbReference type="Pfam" id="PF02597">
    <property type="entry name" value="ThiS"/>
    <property type="match status" value="1"/>
</dbReference>
<dbReference type="Proteomes" id="UP000324104">
    <property type="component" value="Unassembled WGS sequence"/>
</dbReference>
<dbReference type="InterPro" id="IPR052045">
    <property type="entry name" value="Sulfur_Carrier/Prot_Modifier"/>
</dbReference>
<gene>
    <name evidence="1" type="ORF">FYC77_17010</name>
</gene>
<dbReference type="InterPro" id="IPR054834">
    <property type="entry name" value="SAMP1_3"/>
</dbReference>
<dbReference type="Gene3D" id="3.10.20.30">
    <property type="match status" value="1"/>
</dbReference>
<dbReference type="PANTHER" id="PTHR38031:SF1">
    <property type="entry name" value="SULFUR CARRIER PROTEIN CYSO"/>
    <property type="match status" value="1"/>
</dbReference>
<dbReference type="NCBIfam" id="TIGR01687">
    <property type="entry name" value="moaD_arch"/>
    <property type="match status" value="1"/>
</dbReference>